<dbReference type="OrthoDB" id="329732at2"/>
<evidence type="ECO:0000313" key="1">
    <source>
        <dbReference type="EMBL" id="TGK95995.1"/>
    </source>
</evidence>
<dbReference type="Pfam" id="PF10604">
    <property type="entry name" value="Polyketide_cyc2"/>
    <property type="match status" value="1"/>
</dbReference>
<dbReference type="RefSeq" id="WP_100789050.1">
    <property type="nucleotide sequence ID" value="NZ_NPDQ01000001.1"/>
</dbReference>
<dbReference type="Gene3D" id="3.30.530.20">
    <property type="match status" value="1"/>
</dbReference>
<accession>A0A2M9Y662</accession>
<keyword evidence="2" id="KW-1185">Reference proteome</keyword>
<dbReference type="Proteomes" id="UP000297891">
    <property type="component" value="Unassembled WGS sequence"/>
</dbReference>
<organism evidence="1 2">
    <name type="scientific">Leptospira brenneri</name>
    <dbReference type="NCBI Taxonomy" id="2023182"/>
    <lineage>
        <taxon>Bacteria</taxon>
        <taxon>Pseudomonadati</taxon>
        <taxon>Spirochaetota</taxon>
        <taxon>Spirochaetia</taxon>
        <taxon>Leptospirales</taxon>
        <taxon>Leptospiraceae</taxon>
        <taxon>Leptospira</taxon>
    </lineage>
</organism>
<evidence type="ECO:0000313" key="2">
    <source>
        <dbReference type="Proteomes" id="UP000297891"/>
    </source>
</evidence>
<dbReference type="InterPro" id="IPR023393">
    <property type="entry name" value="START-like_dom_sf"/>
</dbReference>
<comment type="caution">
    <text evidence="1">The sequence shown here is derived from an EMBL/GenBank/DDBJ whole genome shotgun (WGS) entry which is preliminary data.</text>
</comment>
<dbReference type="InterPro" id="IPR019587">
    <property type="entry name" value="Polyketide_cyclase/dehydratase"/>
</dbReference>
<sequence length="173" mass="19938">MKRIVLFAFGTSFLLIGLVVLFLAVGFFQDPKFHAETSEWLKAEPEDIWAYVTDIKDLPNRRKEVVAIKILETKPDGTVTKWEETPDMGGYMIFELRESIQNKLWKIELTDASFKMRGTWTYTLERKIPGTVVTITEDSEITSIPVRGAYFLAGRDATLQKEMELIHNRFSGR</sequence>
<dbReference type="AlphaFoldDB" id="A0A2M9Y662"/>
<proteinExistence type="predicted"/>
<reference evidence="1" key="1">
    <citation type="journal article" date="2019" name="PLoS Negl. Trop. Dis.">
        <title>Revisiting the worldwide diversity of Leptospira species in the environment.</title>
        <authorList>
            <person name="Vincent A.T."/>
            <person name="Schiettekatte O."/>
            <person name="Bourhy P."/>
            <person name="Veyrier F.J."/>
            <person name="Picardeau M."/>
        </authorList>
    </citation>
    <scope>NUCLEOTIDE SEQUENCE [LARGE SCALE GENOMIC DNA]</scope>
    <source>
        <strain evidence="1">201800277</strain>
    </source>
</reference>
<dbReference type="SUPFAM" id="SSF55961">
    <property type="entry name" value="Bet v1-like"/>
    <property type="match status" value="1"/>
</dbReference>
<gene>
    <name evidence="1" type="ORF">EHQ30_05040</name>
</gene>
<protein>
    <submittedName>
        <fullName evidence="1">SRPBCC family protein</fullName>
    </submittedName>
</protein>
<dbReference type="CDD" id="cd07812">
    <property type="entry name" value="SRPBCC"/>
    <property type="match status" value="1"/>
</dbReference>
<name>A0A2M9Y662_9LEPT</name>
<dbReference type="EMBL" id="RQFP01000001">
    <property type="protein sequence ID" value="TGK95995.1"/>
    <property type="molecule type" value="Genomic_DNA"/>
</dbReference>